<dbReference type="GO" id="GO:0008233">
    <property type="term" value="F:peptidase activity"/>
    <property type="evidence" value="ECO:0007669"/>
    <property type="project" value="UniProtKB-KW"/>
</dbReference>
<dbReference type="Proteomes" id="UP000472355">
    <property type="component" value="Unassembled WGS sequence"/>
</dbReference>
<keyword evidence="1" id="KW-1188">Viral release from host cell</keyword>
<dbReference type="GO" id="GO:0006508">
    <property type="term" value="P:proteolysis"/>
    <property type="evidence" value="ECO:0007669"/>
    <property type="project" value="UniProtKB-KW"/>
</dbReference>
<keyword evidence="3" id="KW-0378">Hydrolase</keyword>
<keyword evidence="2 5" id="KW-0645">Protease</keyword>
<evidence type="ECO:0000313" key="5">
    <source>
        <dbReference type="EMBL" id="NFA43373.1"/>
    </source>
</evidence>
<name>A0A6M0SPV7_CLOBO</name>
<dbReference type="InterPro" id="IPR054613">
    <property type="entry name" value="Peptidase_S78_dom"/>
</dbReference>
<evidence type="ECO:0000256" key="3">
    <source>
        <dbReference type="ARBA" id="ARBA00022801"/>
    </source>
</evidence>
<evidence type="ECO:0000259" key="4">
    <source>
        <dbReference type="Pfam" id="PF04586"/>
    </source>
</evidence>
<feature type="domain" description="Prohead serine protease" evidence="4">
    <location>
        <begin position="8"/>
        <end position="153"/>
    </location>
</feature>
<organism evidence="5 6">
    <name type="scientific">Clostridium botulinum</name>
    <dbReference type="NCBI Taxonomy" id="1491"/>
    <lineage>
        <taxon>Bacteria</taxon>
        <taxon>Bacillati</taxon>
        <taxon>Bacillota</taxon>
        <taxon>Clostridia</taxon>
        <taxon>Eubacteriales</taxon>
        <taxon>Clostridiaceae</taxon>
        <taxon>Clostridium</taxon>
    </lineage>
</organism>
<sequence length="204" mass="23398">MRIEIRSNKVILDGYVNAVCRDSKPLMCPRGLFVEQIKEGVFTRALERATDVKLLFNHKGSRQLGSIKQGNLQLFEDNIGLRAIAEIEDPEVMDKAKSGLLQGWSFGFIKNSDKWEESEPYQRRYVEDMELLEVSILDKTPAYNGTSVEARDNKDVLTETRGSHFKAVIEEMPINEVPEDPEDPEKRNIDYSKFEETLKLIAMI</sequence>
<comment type="caution">
    <text evidence="5">The sequence shown here is derived from an EMBL/GenBank/DDBJ whole genome shotgun (WGS) entry which is preliminary data.</text>
</comment>
<dbReference type="NCBIfam" id="TIGR01543">
    <property type="entry name" value="proheadase_HK97"/>
    <property type="match status" value="1"/>
</dbReference>
<evidence type="ECO:0000256" key="2">
    <source>
        <dbReference type="ARBA" id="ARBA00022670"/>
    </source>
</evidence>
<dbReference type="AlphaFoldDB" id="A0A6M0SPV7"/>
<accession>A0A6M0SPV7</accession>
<gene>
    <name evidence="5" type="ORF">EXM65_12525</name>
</gene>
<proteinExistence type="predicted"/>
<evidence type="ECO:0000256" key="1">
    <source>
        <dbReference type="ARBA" id="ARBA00022612"/>
    </source>
</evidence>
<reference evidence="5 6" key="1">
    <citation type="submission" date="2019-02" db="EMBL/GenBank/DDBJ databases">
        <title>Genome sequencing of Clostridium botulinum clinical isolates.</title>
        <authorList>
            <person name="Brunt J."/>
            <person name="Van Vliet A.H.M."/>
            <person name="Stringer S.C."/>
            <person name="Grant K.A."/>
            <person name="Carter A.C."/>
            <person name="Peck M.W."/>
        </authorList>
    </citation>
    <scope>NUCLEOTIDE SEQUENCE [LARGE SCALE GENOMIC DNA]</scope>
    <source>
        <strain evidence="5 6">H113700579</strain>
    </source>
</reference>
<protein>
    <submittedName>
        <fullName evidence="5">HK97 family phage prohead protease</fullName>
    </submittedName>
</protein>
<dbReference type="InterPro" id="IPR006433">
    <property type="entry name" value="Prohead_protease"/>
</dbReference>
<evidence type="ECO:0000313" key="6">
    <source>
        <dbReference type="Proteomes" id="UP000472355"/>
    </source>
</evidence>
<dbReference type="Pfam" id="PF04586">
    <property type="entry name" value="Peptidase_S78"/>
    <property type="match status" value="1"/>
</dbReference>
<dbReference type="EMBL" id="SGKU01000037">
    <property type="protein sequence ID" value="NFA43373.1"/>
    <property type="molecule type" value="Genomic_DNA"/>
</dbReference>